<sequence length="765" mass="87292">MRKCFMERLDDLVRLYTSLLLSVTTANLGNCSAPRPVESQMRVHQIITGSCNGGYSHIAQARVRESNYIVYASGCDVVILNESFCRSQVISGCELGNSLVAAVAFNHQYGKIAVANADGIFIYEPQVTTEGVLTNSSKLFWLFSSHLSLPSRSQVMCLSWSHRPCFQFSNCGLLAGLNDGSLVMWRSSIKNNIADSSTHRFQAEPSLIVSENGIFTDLVSKESLPELQSKWKIAWCYRLNGTPLQIDCSPDGLYFASITKCDDKRSSCKGHKFYNEVRIWFRDPYFELSQLRNSYDIEQFRMTENWESILLPHPCNVCSFSWRHSSRYLPSGWMPNVLLTAGEDNLCRVWIEVSHPTTNDSTTSLLSKQFSKDDSAIPMSSTAIKLYLPLRLTDVQSKQQKEATNGLTSESGYSSTQYLTLHLPDCFLTHPLLKHFLDLWLTDPLSKIEVDYGSNAPLSQTKLNGKMYEFMQNSYPQFTFATSLRLDCFPEISNFSSLNNAQIGQLTVHWFNNKEYHLNAQLESFLMDTVSRILAIPVQIAFDNVSSNNLMTPELLDQIALMDQTVFRLLSELQHEPDVVFAIHPLDGSLIVWYIHGLDLSVPNPKGIRTQKVIIPHESSHRDKKFSCEAAFTLIPNLKSRLTQVTYSIRSRLHQAIPLDAANSLSSKLFTYLTTDFSKNLVNYFNYENHHHQYQQQKQFLSDTTKNQLTETTSYLKTINYQDNLNIFCHLFLLKYSIRQCIMEWLKGPTQHFVVNSSKKHLEQF</sequence>
<evidence type="ECO:0000313" key="2">
    <source>
        <dbReference type="Proteomes" id="UP001292079"/>
    </source>
</evidence>
<dbReference type="SUPFAM" id="SSF50978">
    <property type="entry name" value="WD40 repeat-like"/>
    <property type="match status" value="1"/>
</dbReference>
<dbReference type="InterPro" id="IPR015943">
    <property type="entry name" value="WD40/YVTN_repeat-like_dom_sf"/>
</dbReference>
<accession>A0AAE1Z6H8</accession>
<gene>
    <name evidence="1" type="ORF">MN116_008669</name>
</gene>
<reference evidence="1" key="1">
    <citation type="submission" date="2022-04" db="EMBL/GenBank/DDBJ databases">
        <authorList>
            <person name="Xu L."/>
            <person name="Lv Z."/>
        </authorList>
    </citation>
    <scope>NUCLEOTIDE SEQUENCE</scope>
    <source>
        <strain evidence="1">LV_2022a</strain>
    </source>
</reference>
<dbReference type="InterPro" id="IPR052208">
    <property type="entry name" value="DmX-like/RAVE_component"/>
</dbReference>
<dbReference type="InterPro" id="IPR036322">
    <property type="entry name" value="WD40_repeat_dom_sf"/>
</dbReference>
<organism evidence="1 2">
    <name type="scientific">Schistosoma mekongi</name>
    <name type="common">Parasitic worm</name>
    <dbReference type="NCBI Taxonomy" id="38744"/>
    <lineage>
        <taxon>Eukaryota</taxon>
        <taxon>Metazoa</taxon>
        <taxon>Spiralia</taxon>
        <taxon>Lophotrochozoa</taxon>
        <taxon>Platyhelminthes</taxon>
        <taxon>Trematoda</taxon>
        <taxon>Digenea</taxon>
        <taxon>Strigeidida</taxon>
        <taxon>Schistosomatoidea</taxon>
        <taxon>Schistosomatidae</taxon>
        <taxon>Schistosoma</taxon>
    </lineage>
</organism>
<dbReference type="PANTHER" id="PTHR13950">
    <property type="entry name" value="RABCONNECTIN-RELATED"/>
    <property type="match status" value="1"/>
</dbReference>
<evidence type="ECO:0000313" key="1">
    <source>
        <dbReference type="EMBL" id="KAK4467737.1"/>
    </source>
</evidence>
<dbReference type="AlphaFoldDB" id="A0AAE1Z6H8"/>
<reference evidence="1" key="2">
    <citation type="journal article" date="2023" name="Infect Dis Poverty">
        <title>Chromosome-scale genome of the human blood fluke Schistosoma mekongi and its implications for public health.</title>
        <authorList>
            <person name="Zhou M."/>
            <person name="Xu L."/>
            <person name="Xu D."/>
            <person name="Chen W."/>
            <person name="Khan J."/>
            <person name="Hu Y."/>
            <person name="Huang H."/>
            <person name="Wei H."/>
            <person name="Zhang Y."/>
            <person name="Chusongsang P."/>
            <person name="Tanasarnprasert K."/>
            <person name="Hu X."/>
            <person name="Limpanont Y."/>
            <person name="Lv Z."/>
        </authorList>
    </citation>
    <scope>NUCLEOTIDE SEQUENCE</scope>
    <source>
        <strain evidence="1">LV_2022a</strain>
    </source>
</reference>
<dbReference type="Gene3D" id="2.130.10.10">
    <property type="entry name" value="YVTN repeat-like/Quinoprotein amine dehydrogenase"/>
    <property type="match status" value="1"/>
</dbReference>
<dbReference type="Proteomes" id="UP001292079">
    <property type="component" value="Unassembled WGS sequence"/>
</dbReference>
<proteinExistence type="predicted"/>
<dbReference type="GO" id="GO:0007035">
    <property type="term" value="P:vacuolar acidification"/>
    <property type="evidence" value="ECO:0007669"/>
    <property type="project" value="TreeGrafter"/>
</dbReference>
<name>A0AAE1Z6H8_SCHME</name>
<comment type="caution">
    <text evidence="1">The sequence shown here is derived from an EMBL/GenBank/DDBJ whole genome shotgun (WGS) entry which is preliminary data.</text>
</comment>
<keyword evidence="2" id="KW-1185">Reference proteome</keyword>
<dbReference type="GO" id="GO:0043291">
    <property type="term" value="C:RAVE complex"/>
    <property type="evidence" value="ECO:0007669"/>
    <property type="project" value="TreeGrafter"/>
</dbReference>
<protein>
    <submittedName>
        <fullName evidence="1">Uncharacterized protein</fullName>
    </submittedName>
</protein>
<dbReference type="PANTHER" id="PTHR13950:SF9">
    <property type="entry name" value="RABCONNECTIN-3A"/>
    <property type="match status" value="1"/>
</dbReference>
<dbReference type="EMBL" id="JALJAT010000008">
    <property type="protein sequence ID" value="KAK4467737.1"/>
    <property type="molecule type" value="Genomic_DNA"/>
</dbReference>